<sequence length="83" mass="10172">MKPICFIFCRASTANIIGKRSLFIHKWRSFKRWQDLDRDRKEHLDELQRVRNFMRISDDLYISPERVEDGLYFLIILLSSIYF</sequence>
<proteinExistence type="predicted"/>
<protein>
    <submittedName>
        <fullName evidence="2">Mitochondrial ATP synthase regulatory component factor B</fullName>
    </submittedName>
</protein>
<accession>A0AC34Q684</accession>
<name>A0AC34Q684_9BILA</name>
<evidence type="ECO:0000313" key="1">
    <source>
        <dbReference type="Proteomes" id="UP000887576"/>
    </source>
</evidence>
<evidence type="ECO:0000313" key="2">
    <source>
        <dbReference type="WBParaSite" id="JU765_v2.g13323.t1"/>
    </source>
</evidence>
<organism evidence="1 2">
    <name type="scientific">Panagrolaimus sp. JU765</name>
    <dbReference type="NCBI Taxonomy" id="591449"/>
    <lineage>
        <taxon>Eukaryota</taxon>
        <taxon>Metazoa</taxon>
        <taxon>Ecdysozoa</taxon>
        <taxon>Nematoda</taxon>
        <taxon>Chromadorea</taxon>
        <taxon>Rhabditida</taxon>
        <taxon>Tylenchina</taxon>
        <taxon>Panagrolaimomorpha</taxon>
        <taxon>Panagrolaimoidea</taxon>
        <taxon>Panagrolaimidae</taxon>
        <taxon>Panagrolaimus</taxon>
    </lineage>
</organism>
<dbReference type="Proteomes" id="UP000887576">
    <property type="component" value="Unplaced"/>
</dbReference>
<reference evidence="2" key="1">
    <citation type="submission" date="2022-11" db="UniProtKB">
        <authorList>
            <consortium name="WormBaseParasite"/>
        </authorList>
    </citation>
    <scope>IDENTIFICATION</scope>
</reference>
<dbReference type="WBParaSite" id="JU765_v2.g13323.t1">
    <property type="protein sequence ID" value="JU765_v2.g13323.t1"/>
    <property type="gene ID" value="JU765_v2.g13323"/>
</dbReference>